<dbReference type="GO" id="GO:0022857">
    <property type="term" value="F:transmembrane transporter activity"/>
    <property type="evidence" value="ECO:0007669"/>
    <property type="project" value="InterPro"/>
</dbReference>
<evidence type="ECO:0000256" key="4">
    <source>
        <dbReference type="ARBA" id="ARBA00022989"/>
    </source>
</evidence>
<evidence type="ECO:0000313" key="8">
    <source>
        <dbReference type="EMBL" id="STX52487.1"/>
    </source>
</evidence>
<name>A0A378JN34_9GAMM</name>
<organism evidence="8 9">
    <name type="scientific">Legionella busanensis</name>
    <dbReference type="NCBI Taxonomy" id="190655"/>
    <lineage>
        <taxon>Bacteria</taxon>
        <taxon>Pseudomonadati</taxon>
        <taxon>Pseudomonadota</taxon>
        <taxon>Gammaproteobacteria</taxon>
        <taxon>Legionellales</taxon>
        <taxon>Legionellaceae</taxon>
        <taxon>Legionella</taxon>
    </lineage>
</organism>
<dbReference type="Proteomes" id="UP000254794">
    <property type="component" value="Unassembled WGS sequence"/>
</dbReference>
<dbReference type="PROSITE" id="PS50850">
    <property type="entry name" value="MFS"/>
    <property type="match status" value="1"/>
</dbReference>
<feature type="transmembrane region" description="Helical" evidence="6">
    <location>
        <begin position="62"/>
        <end position="81"/>
    </location>
</feature>
<feature type="transmembrane region" description="Helical" evidence="6">
    <location>
        <begin position="310"/>
        <end position="329"/>
    </location>
</feature>
<dbReference type="Gene3D" id="1.20.1720.10">
    <property type="entry name" value="Multidrug resistance protein D"/>
    <property type="match status" value="1"/>
</dbReference>
<dbReference type="AlphaFoldDB" id="A0A378JN34"/>
<feature type="transmembrane region" description="Helical" evidence="6">
    <location>
        <begin position="285"/>
        <end position="304"/>
    </location>
</feature>
<protein>
    <submittedName>
        <fullName evidence="8">Transporter of the major facilitator superfamily (MFS)</fullName>
    </submittedName>
</protein>
<feature type="domain" description="Major facilitator superfamily (MFS) profile" evidence="7">
    <location>
        <begin position="20"/>
        <end position="400"/>
    </location>
</feature>
<feature type="transmembrane region" description="Helical" evidence="6">
    <location>
        <begin position="88"/>
        <end position="111"/>
    </location>
</feature>
<dbReference type="EMBL" id="UGOD01000001">
    <property type="protein sequence ID" value="STX52487.1"/>
    <property type="molecule type" value="Genomic_DNA"/>
</dbReference>
<evidence type="ECO:0000313" key="9">
    <source>
        <dbReference type="Proteomes" id="UP000254794"/>
    </source>
</evidence>
<keyword evidence="3 6" id="KW-0812">Transmembrane</keyword>
<accession>A0A378JN34</accession>
<dbReference type="Pfam" id="PF07690">
    <property type="entry name" value="MFS_1"/>
    <property type="match status" value="1"/>
</dbReference>
<evidence type="ECO:0000259" key="7">
    <source>
        <dbReference type="PROSITE" id="PS50850"/>
    </source>
</evidence>
<dbReference type="GO" id="GO:0016020">
    <property type="term" value="C:membrane"/>
    <property type="evidence" value="ECO:0007669"/>
    <property type="project" value="UniProtKB-SubCell"/>
</dbReference>
<gene>
    <name evidence="8" type="primary">mdtL</name>
    <name evidence="8" type="ORF">NCTC13316_02600</name>
</gene>
<feature type="transmembrane region" description="Helical" evidence="6">
    <location>
        <begin position="251"/>
        <end position="273"/>
    </location>
</feature>
<feature type="transmembrane region" description="Helical" evidence="6">
    <location>
        <begin position="220"/>
        <end position="239"/>
    </location>
</feature>
<keyword evidence="9" id="KW-1185">Reference proteome</keyword>
<dbReference type="InterPro" id="IPR036259">
    <property type="entry name" value="MFS_trans_sf"/>
</dbReference>
<dbReference type="PANTHER" id="PTHR42718">
    <property type="entry name" value="MAJOR FACILITATOR SUPERFAMILY MULTIDRUG TRANSPORTER MFSC"/>
    <property type="match status" value="1"/>
</dbReference>
<feature type="transmembrane region" description="Helical" evidence="6">
    <location>
        <begin position="350"/>
        <end position="370"/>
    </location>
</feature>
<evidence type="ECO:0000256" key="6">
    <source>
        <dbReference type="SAM" id="Phobius"/>
    </source>
</evidence>
<dbReference type="InterPro" id="IPR020846">
    <property type="entry name" value="MFS_dom"/>
</dbReference>
<proteinExistence type="predicted"/>
<evidence type="ECO:0000256" key="3">
    <source>
        <dbReference type="ARBA" id="ARBA00022692"/>
    </source>
</evidence>
<evidence type="ECO:0000256" key="1">
    <source>
        <dbReference type="ARBA" id="ARBA00004141"/>
    </source>
</evidence>
<keyword evidence="5 6" id="KW-0472">Membrane</keyword>
<feature type="transmembrane region" description="Helical" evidence="6">
    <location>
        <begin position="146"/>
        <end position="169"/>
    </location>
</feature>
<dbReference type="PANTHER" id="PTHR42718:SF9">
    <property type="entry name" value="MAJOR FACILITATOR SUPERFAMILY MULTIDRUG TRANSPORTER MFSC"/>
    <property type="match status" value="1"/>
</dbReference>
<feature type="transmembrane region" description="Helical" evidence="6">
    <location>
        <begin position="376"/>
        <end position="396"/>
    </location>
</feature>
<dbReference type="SUPFAM" id="SSF103473">
    <property type="entry name" value="MFS general substrate transporter"/>
    <property type="match status" value="1"/>
</dbReference>
<dbReference type="InterPro" id="IPR011701">
    <property type="entry name" value="MFS"/>
</dbReference>
<feature type="transmembrane region" description="Helical" evidence="6">
    <location>
        <begin position="117"/>
        <end position="134"/>
    </location>
</feature>
<comment type="subcellular location">
    <subcellularLocation>
        <location evidence="1">Membrane</location>
        <topology evidence="1">Multi-pass membrane protein</topology>
    </subcellularLocation>
</comment>
<sequence length="400" mass="44619">MILSYMHVKHEAKESSHKEVLILSIGIRYLGRFSVDIYNIALPVIFASLPAVVSYQTLKLSVTIYFLASAVSQLLSGFFIQPANINRVFGATFLCLIIGLLFCIVSTSINLLILGRFLQGLAIGVLPTMMGYLLSETPEYKKYIVIRGIFAALAPATGMLIAGILLSMFGWKSTFLFLLALSIGIYCYYSFNVKHRKALSSFSKLNSIQCYYTVLKKPPYLSHIIAISFSSAGFIIFFVNTPFLLNQTYNFHIIIVGLISVFVALFISFGRIIVFFLQKKVKGDIIIFCGLFLQFCAGFLFMITAMTHHLTLFIFLGLGAIQMIGYGIITPSITVKIIELTKSISVPIGLSLMGFFISFIVFLMTLFNSMHYPGNINMFTNTLFVLLAIPVVLKMLTFKS</sequence>
<evidence type="ECO:0000256" key="5">
    <source>
        <dbReference type="ARBA" id="ARBA00023136"/>
    </source>
</evidence>
<evidence type="ECO:0000256" key="2">
    <source>
        <dbReference type="ARBA" id="ARBA00022448"/>
    </source>
</evidence>
<keyword evidence="2" id="KW-0813">Transport</keyword>
<keyword evidence="4 6" id="KW-1133">Transmembrane helix</keyword>
<feature type="transmembrane region" description="Helical" evidence="6">
    <location>
        <begin position="175"/>
        <end position="191"/>
    </location>
</feature>
<reference evidence="8 9" key="1">
    <citation type="submission" date="2018-06" db="EMBL/GenBank/DDBJ databases">
        <authorList>
            <consortium name="Pathogen Informatics"/>
            <person name="Doyle S."/>
        </authorList>
    </citation>
    <scope>NUCLEOTIDE SEQUENCE [LARGE SCALE GENOMIC DNA]</scope>
    <source>
        <strain evidence="8 9">NCTC13316</strain>
    </source>
</reference>
<feature type="transmembrane region" description="Helical" evidence="6">
    <location>
        <begin position="37"/>
        <end position="56"/>
    </location>
</feature>